<dbReference type="InterPro" id="IPR027385">
    <property type="entry name" value="Beta-barrel_OMP"/>
</dbReference>
<evidence type="ECO:0000313" key="5">
    <source>
        <dbReference type="Proteomes" id="UP000521199"/>
    </source>
</evidence>
<accession>A0A7W8D5G5</accession>
<sequence>MRPALLHAALALSLGGIATVASAADDDRFTFRASAFDTDASIRVGANGTVGNEDINATFDDVGVIDGSETALRFEAVYHPAERHRVALNYYDLEPRESYVLDRDIGFEEFPEYTLPAGSRADVGMDFKLATLMYEYAFVESDTWTVGGQVGVHWAQLMAFGSVDIPDIASDRVEWKRTKRAIALGARAQYRPSDRWRFGLEVQGYDTSWGNFVSENGHFERAGLLAEYRFTDTFGVHVGYDWFRLKLRDVAADEDEYYSVLLDGELKVHGPTAGLTLAF</sequence>
<dbReference type="EMBL" id="JACHHP010000003">
    <property type="protein sequence ID" value="MBB5208270.1"/>
    <property type="molecule type" value="Genomic_DNA"/>
</dbReference>
<feature type="chain" id="PRO_5031389075" evidence="2">
    <location>
        <begin position="24"/>
        <end position="279"/>
    </location>
</feature>
<dbReference type="Proteomes" id="UP000521199">
    <property type="component" value="Unassembled WGS sequence"/>
</dbReference>
<dbReference type="InterPro" id="IPR011250">
    <property type="entry name" value="OMP/PagP_B-barrel"/>
</dbReference>
<name>A0A7W8D5G5_9GAMM</name>
<dbReference type="AlphaFoldDB" id="A0A7W8D5G5"/>
<dbReference type="SUPFAM" id="SSF56925">
    <property type="entry name" value="OMPA-like"/>
    <property type="match status" value="1"/>
</dbReference>
<evidence type="ECO:0000256" key="2">
    <source>
        <dbReference type="SAM" id="SignalP"/>
    </source>
</evidence>
<dbReference type="Pfam" id="PF13505">
    <property type="entry name" value="OMP_b-brl"/>
    <property type="match status" value="1"/>
</dbReference>
<feature type="domain" description="Outer membrane protein beta-barrel" evidence="3">
    <location>
        <begin position="31"/>
        <end position="240"/>
    </location>
</feature>
<evidence type="ECO:0000259" key="3">
    <source>
        <dbReference type="Pfam" id="PF13505"/>
    </source>
</evidence>
<feature type="signal peptide" evidence="2">
    <location>
        <begin position="1"/>
        <end position="23"/>
    </location>
</feature>
<reference evidence="4 5" key="1">
    <citation type="submission" date="2020-08" db="EMBL/GenBank/DDBJ databases">
        <title>Genomic Encyclopedia of Type Strains, Phase IV (KMG-IV): sequencing the most valuable type-strain genomes for metagenomic binning, comparative biology and taxonomic classification.</title>
        <authorList>
            <person name="Goeker M."/>
        </authorList>
    </citation>
    <scope>NUCLEOTIDE SEQUENCE [LARGE SCALE GENOMIC DNA]</scope>
    <source>
        <strain evidence="4 5">DSM 24163</strain>
    </source>
</reference>
<dbReference type="RefSeq" id="WP_183960810.1">
    <property type="nucleotide sequence ID" value="NZ_JACHHP010000003.1"/>
</dbReference>
<protein>
    <submittedName>
        <fullName evidence="4">Opacity protein-like surface antigen</fullName>
    </submittedName>
</protein>
<gene>
    <name evidence="4" type="ORF">HNQ52_001812</name>
</gene>
<comment type="caution">
    <text evidence="4">The sequence shown here is derived from an EMBL/GenBank/DDBJ whole genome shotgun (WGS) entry which is preliminary data.</text>
</comment>
<keyword evidence="5" id="KW-1185">Reference proteome</keyword>
<proteinExistence type="predicted"/>
<evidence type="ECO:0000256" key="1">
    <source>
        <dbReference type="ARBA" id="ARBA00022729"/>
    </source>
</evidence>
<keyword evidence="1 2" id="KW-0732">Signal</keyword>
<evidence type="ECO:0000313" key="4">
    <source>
        <dbReference type="EMBL" id="MBB5208270.1"/>
    </source>
</evidence>
<organism evidence="4 5">
    <name type="scientific">Chiayiivirga flava</name>
    <dbReference type="NCBI Taxonomy" id="659595"/>
    <lineage>
        <taxon>Bacteria</taxon>
        <taxon>Pseudomonadati</taxon>
        <taxon>Pseudomonadota</taxon>
        <taxon>Gammaproteobacteria</taxon>
        <taxon>Lysobacterales</taxon>
        <taxon>Lysobacteraceae</taxon>
        <taxon>Chiayiivirga</taxon>
    </lineage>
</organism>